<dbReference type="EMBL" id="ADBV01020672">
    <property type="protein sequence ID" value="EJW70755.1"/>
    <property type="molecule type" value="Genomic_DNA"/>
</dbReference>
<dbReference type="AlphaFoldDB" id="J9A9X3"/>
<reference evidence="2" key="1">
    <citation type="submission" date="2012-08" db="EMBL/GenBank/DDBJ databases">
        <title>The Genome Sequence of Wuchereria bancrofti.</title>
        <authorList>
            <person name="Nutman T.B."/>
            <person name="Fink D.L."/>
            <person name="Russ C."/>
            <person name="Young S."/>
            <person name="Zeng Q."/>
            <person name="Koehrsen M."/>
            <person name="Alvarado L."/>
            <person name="Berlin A."/>
            <person name="Chapman S.B."/>
            <person name="Chen Z."/>
            <person name="Freedman E."/>
            <person name="Gellesch M."/>
            <person name="Goldberg J."/>
            <person name="Griggs A."/>
            <person name="Gujja S."/>
            <person name="Heilman E.R."/>
            <person name="Heiman D."/>
            <person name="Hepburn T."/>
            <person name="Howarth C."/>
            <person name="Jen D."/>
            <person name="Larson L."/>
            <person name="Lewis B."/>
            <person name="Mehta T."/>
            <person name="Park D."/>
            <person name="Pearson M."/>
            <person name="Roberts A."/>
            <person name="Saif S."/>
            <person name="Shea T."/>
            <person name="Shenoy N."/>
            <person name="Sisk P."/>
            <person name="Stolte C."/>
            <person name="Sykes S."/>
            <person name="Walk T."/>
            <person name="White J."/>
            <person name="Yandava C."/>
            <person name="Haas B."/>
            <person name="Henn M.R."/>
            <person name="Nusbaum C."/>
            <person name="Birren B."/>
        </authorList>
    </citation>
    <scope>NUCLEOTIDE SEQUENCE [LARGE SCALE GENOMIC DNA]</scope>
    <source>
        <strain evidence="2">NA</strain>
    </source>
</reference>
<evidence type="ECO:0000313" key="2">
    <source>
        <dbReference type="Proteomes" id="UP000004810"/>
    </source>
</evidence>
<accession>J9A9X3</accession>
<sequence length="54" mass="6162">MSLFVGVDDRSSVHERIRNQLAPKIEPNEPDLQTTTIYMAAARPSFHTISFILF</sequence>
<organism evidence="1 2">
    <name type="scientific">Wuchereria bancrofti</name>
    <dbReference type="NCBI Taxonomy" id="6293"/>
    <lineage>
        <taxon>Eukaryota</taxon>
        <taxon>Metazoa</taxon>
        <taxon>Ecdysozoa</taxon>
        <taxon>Nematoda</taxon>
        <taxon>Chromadorea</taxon>
        <taxon>Rhabditida</taxon>
        <taxon>Spirurina</taxon>
        <taxon>Spiruromorpha</taxon>
        <taxon>Filarioidea</taxon>
        <taxon>Onchocercidae</taxon>
        <taxon>Wuchereria</taxon>
    </lineage>
</organism>
<evidence type="ECO:0000313" key="1">
    <source>
        <dbReference type="EMBL" id="EJW70755.1"/>
    </source>
</evidence>
<feature type="non-terminal residue" evidence="1">
    <location>
        <position position="54"/>
    </location>
</feature>
<dbReference type="Proteomes" id="UP000004810">
    <property type="component" value="Unassembled WGS sequence"/>
</dbReference>
<proteinExistence type="predicted"/>
<protein>
    <submittedName>
        <fullName evidence="1">Uncharacterized protein</fullName>
    </submittedName>
</protein>
<comment type="caution">
    <text evidence="1">The sequence shown here is derived from an EMBL/GenBank/DDBJ whole genome shotgun (WGS) entry which is preliminary data.</text>
</comment>
<gene>
    <name evidence="1" type="ORF">WUBG_18338</name>
</gene>
<name>J9A9X3_WUCBA</name>